<reference evidence="1 2" key="1">
    <citation type="journal article" date="2011" name="Stand. Genomic Sci.">
        <title>High quality draft genome sequence of Segniliparus rugosus CDC 945(T)= (ATCC BAA-974(T)).</title>
        <authorList>
            <person name="Earl A.M."/>
            <person name="Desjardins C.A."/>
            <person name="Fitzgerald M.G."/>
            <person name="Arachchi H.M."/>
            <person name="Zeng Q."/>
            <person name="Mehta T."/>
            <person name="Griggs A."/>
            <person name="Birren B.W."/>
            <person name="Toney N.C."/>
            <person name="Carr J."/>
            <person name="Posey J."/>
            <person name="Butler W.R."/>
        </authorList>
    </citation>
    <scope>NUCLEOTIDE SEQUENCE [LARGE SCALE GENOMIC DNA]</scope>
    <source>
        <strain evidence="2">ATCC BAA-974 / DSM 45345 / CCUG 50838 / CIP 108380 / JCM 13579 / CDC 945</strain>
    </source>
</reference>
<dbReference type="HOGENOM" id="CLU_2620038_0_0_11"/>
<dbReference type="EMBL" id="ACZI02000002">
    <property type="protein sequence ID" value="ERG69291.1"/>
    <property type="molecule type" value="Genomic_DNA"/>
</dbReference>
<comment type="caution">
    <text evidence="1">The sequence shown here is derived from an EMBL/GenBank/DDBJ whole genome shotgun (WGS) entry which is preliminary data.</text>
</comment>
<evidence type="ECO:0000313" key="1">
    <source>
        <dbReference type="EMBL" id="ERG69291.1"/>
    </source>
</evidence>
<dbReference type="AlphaFoldDB" id="U1LMW3"/>
<dbReference type="Proteomes" id="UP000004816">
    <property type="component" value="Unassembled WGS sequence"/>
</dbReference>
<accession>U1LMW3</accession>
<keyword evidence="2" id="KW-1185">Reference proteome</keyword>
<protein>
    <submittedName>
        <fullName evidence="1">Uncharacterized protein</fullName>
    </submittedName>
</protein>
<proteinExistence type="predicted"/>
<sequence length="78" mass="9044">MNAETREAIRKDLEAYIKTHELVHDCRRLIDWYSTSRVVGCTTCGLWEEALEINYTDHDGSRRTATVSINLPEFLETV</sequence>
<gene>
    <name evidence="1" type="ORF">HMPREF9336_04182</name>
</gene>
<name>U1LMW3_SEGRC</name>
<evidence type="ECO:0000313" key="2">
    <source>
        <dbReference type="Proteomes" id="UP000004816"/>
    </source>
</evidence>
<organism evidence="1 2">
    <name type="scientific">Segniliparus rugosus (strain ATCC BAA-974 / DSM 45345 / CCUG 50838 / CIP 108380 / JCM 13579 / CDC 945)</name>
    <dbReference type="NCBI Taxonomy" id="679197"/>
    <lineage>
        <taxon>Bacteria</taxon>
        <taxon>Bacillati</taxon>
        <taxon>Actinomycetota</taxon>
        <taxon>Actinomycetes</taxon>
        <taxon>Mycobacteriales</taxon>
        <taxon>Segniliparaceae</taxon>
        <taxon>Segniliparus</taxon>
    </lineage>
</organism>